<gene>
    <name evidence="8" type="ORF">J2D75_04855</name>
</gene>
<evidence type="ECO:0000313" key="9">
    <source>
        <dbReference type="Proteomes" id="UP000664399"/>
    </source>
</evidence>
<evidence type="ECO:0000256" key="6">
    <source>
        <dbReference type="SAM" id="Phobius"/>
    </source>
</evidence>
<keyword evidence="4 6" id="KW-1133">Transmembrane helix</keyword>
<evidence type="ECO:0000256" key="2">
    <source>
        <dbReference type="ARBA" id="ARBA00022475"/>
    </source>
</evidence>
<evidence type="ECO:0000256" key="1">
    <source>
        <dbReference type="ARBA" id="ARBA00004651"/>
    </source>
</evidence>
<keyword evidence="3 6" id="KW-0812">Transmembrane</keyword>
<feature type="transmembrane region" description="Helical" evidence="6">
    <location>
        <begin position="6"/>
        <end position="28"/>
    </location>
</feature>
<comment type="subcellular location">
    <subcellularLocation>
        <location evidence="1">Cell membrane</location>
        <topology evidence="1">Multi-pass membrane protein</topology>
    </subcellularLocation>
</comment>
<evidence type="ECO:0000256" key="3">
    <source>
        <dbReference type="ARBA" id="ARBA00022692"/>
    </source>
</evidence>
<feature type="transmembrane region" description="Helical" evidence="6">
    <location>
        <begin position="260"/>
        <end position="280"/>
    </location>
</feature>
<accession>A0ABS3LJN1</accession>
<dbReference type="RefSeq" id="WP_207853420.1">
    <property type="nucleotide sequence ID" value="NZ_JAFVMG010000003.1"/>
</dbReference>
<dbReference type="PANTHER" id="PTHR35007:SF1">
    <property type="entry name" value="PILUS ASSEMBLY PROTEIN"/>
    <property type="match status" value="1"/>
</dbReference>
<organism evidence="8 9">
    <name type="scientific">Acetobacter suratthaniensis</name>
    <dbReference type="NCBI Taxonomy" id="1502841"/>
    <lineage>
        <taxon>Bacteria</taxon>
        <taxon>Pseudomonadati</taxon>
        <taxon>Pseudomonadota</taxon>
        <taxon>Alphaproteobacteria</taxon>
        <taxon>Acetobacterales</taxon>
        <taxon>Acetobacteraceae</taxon>
        <taxon>Acetobacter</taxon>
    </lineage>
</organism>
<reference evidence="8 9" key="1">
    <citation type="submission" date="2021-03" db="EMBL/GenBank/DDBJ databases">
        <title>The complete genome sequence of Acetobacter suratthaniensis TBRC 1719.</title>
        <authorList>
            <person name="Charoenyingcharoen P."/>
            <person name="Yukphan P."/>
        </authorList>
    </citation>
    <scope>NUCLEOTIDE SEQUENCE [LARGE SCALE GENOMIC DNA]</scope>
    <source>
        <strain evidence="8 9">TBRC 1719</strain>
    </source>
</reference>
<evidence type="ECO:0000313" key="8">
    <source>
        <dbReference type="EMBL" id="MBO1327806.1"/>
    </source>
</evidence>
<dbReference type="InterPro" id="IPR018076">
    <property type="entry name" value="T2SS_GspF_dom"/>
</dbReference>
<feature type="domain" description="Type II secretion system protein GspF" evidence="7">
    <location>
        <begin position="157"/>
        <end position="278"/>
    </location>
</feature>
<feature type="transmembrane region" description="Helical" evidence="6">
    <location>
        <begin position="215"/>
        <end position="239"/>
    </location>
</feature>
<feature type="transmembrane region" description="Helical" evidence="6">
    <location>
        <begin position="95"/>
        <end position="122"/>
    </location>
</feature>
<evidence type="ECO:0000259" key="7">
    <source>
        <dbReference type="Pfam" id="PF00482"/>
    </source>
</evidence>
<dbReference type="EMBL" id="JAFVMG010000003">
    <property type="protein sequence ID" value="MBO1327806.1"/>
    <property type="molecule type" value="Genomic_DNA"/>
</dbReference>
<keyword evidence="2" id="KW-1003">Cell membrane</keyword>
<keyword evidence="5 6" id="KW-0472">Membrane</keyword>
<sequence length="322" mass="35594">MMVTPGLLSGVAVLAMLGLAGWWGRVAYRRIRVQERRNERIVRLLGRFRGPLDARGVFARRVSNVFSFIADHVRNFFYSIVNYGAARAAIRKNDYVVFGALAALLLLAWPSFALLGFGGIIAEILAWVLAVRALYTAIGGRYNARLYEQLPDTISIIVRSLRVGVPLPRILDLVCREASQPTAFEFTRLVQDIAVGQSLPQAFANMAERVDVAEYRFMATVIEVQAATGGALVHIMAMLEKTLRERRAMRKKAIAASGEVRLTSYVLLALPLLVILLLAIQSPTYFNGLLADPRGYAVLALAAGLWCLGLFSIRFITARVLK</sequence>
<dbReference type="InterPro" id="IPR042094">
    <property type="entry name" value="T2SS_GspF_sf"/>
</dbReference>
<dbReference type="Proteomes" id="UP000664399">
    <property type="component" value="Unassembled WGS sequence"/>
</dbReference>
<dbReference type="Gene3D" id="1.20.81.30">
    <property type="entry name" value="Type II secretion system (T2SS), domain F"/>
    <property type="match status" value="1"/>
</dbReference>
<dbReference type="Pfam" id="PF00482">
    <property type="entry name" value="T2SSF"/>
    <property type="match status" value="1"/>
</dbReference>
<name>A0ABS3LJN1_9PROT</name>
<protein>
    <submittedName>
        <fullName evidence="8">Type II secretion system F family protein</fullName>
    </submittedName>
</protein>
<evidence type="ECO:0000256" key="5">
    <source>
        <dbReference type="ARBA" id="ARBA00023136"/>
    </source>
</evidence>
<feature type="transmembrane region" description="Helical" evidence="6">
    <location>
        <begin position="295"/>
        <end position="316"/>
    </location>
</feature>
<evidence type="ECO:0000256" key="4">
    <source>
        <dbReference type="ARBA" id="ARBA00022989"/>
    </source>
</evidence>
<comment type="caution">
    <text evidence="8">The sequence shown here is derived from an EMBL/GenBank/DDBJ whole genome shotgun (WGS) entry which is preliminary data.</text>
</comment>
<proteinExistence type="predicted"/>
<keyword evidence="9" id="KW-1185">Reference proteome</keyword>
<dbReference type="PANTHER" id="PTHR35007">
    <property type="entry name" value="INTEGRAL MEMBRANE PROTEIN-RELATED"/>
    <property type="match status" value="1"/>
</dbReference>